<reference evidence="11" key="1">
    <citation type="submission" date="2025-08" db="UniProtKB">
        <authorList>
            <consortium name="RefSeq"/>
        </authorList>
    </citation>
    <scope>IDENTIFICATION</scope>
    <source>
        <tissue evidence="11">Testes</tissue>
    </source>
</reference>
<organism evidence="10 11">
    <name type="scientific">Saccoglossus kowalevskii</name>
    <name type="common">Acorn worm</name>
    <dbReference type="NCBI Taxonomy" id="10224"/>
    <lineage>
        <taxon>Eukaryota</taxon>
        <taxon>Metazoa</taxon>
        <taxon>Hemichordata</taxon>
        <taxon>Enteropneusta</taxon>
        <taxon>Harrimaniidae</taxon>
        <taxon>Saccoglossus</taxon>
    </lineage>
</organism>
<dbReference type="SUPFAM" id="SSF52540">
    <property type="entry name" value="P-loop containing nucleoside triphosphate hydrolases"/>
    <property type="match status" value="1"/>
</dbReference>
<dbReference type="RefSeq" id="XP_002738732.1">
    <property type="nucleotide sequence ID" value="XM_002738686.1"/>
</dbReference>
<name>A0ABM0GW94_SACKO</name>
<dbReference type="Gene3D" id="3.40.50.300">
    <property type="entry name" value="P-loop containing nucleotide triphosphate hydrolases"/>
    <property type="match status" value="1"/>
</dbReference>
<keyword evidence="8" id="KW-0472">Membrane</keyword>
<keyword evidence="9" id="KW-0325">Glycoprotein</keyword>
<keyword evidence="5" id="KW-0735">Signal-anchor</keyword>
<dbReference type="Proteomes" id="UP000694865">
    <property type="component" value="Unplaced"/>
</dbReference>
<dbReference type="PANTHER" id="PTHR14647:SF87">
    <property type="entry name" value="PUTATIVE-RELATED"/>
    <property type="match status" value="1"/>
</dbReference>
<keyword evidence="6" id="KW-1133">Transmembrane helix</keyword>
<proteinExistence type="inferred from homology"/>
<comment type="similarity">
    <text evidence="2">Belongs to the galactose-3-O-sulfotransferase family.</text>
</comment>
<dbReference type="InterPro" id="IPR009729">
    <property type="entry name" value="Gal-3-0_sulfotransfrase"/>
</dbReference>
<dbReference type="InterPro" id="IPR027417">
    <property type="entry name" value="P-loop_NTPase"/>
</dbReference>
<evidence type="ECO:0000256" key="8">
    <source>
        <dbReference type="ARBA" id="ARBA00023136"/>
    </source>
</evidence>
<keyword evidence="4" id="KW-0812">Transmembrane</keyword>
<evidence type="ECO:0000256" key="4">
    <source>
        <dbReference type="ARBA" id="ARBA00022692"/>
    </source>
</evidence>
<dbReference type="GeneID" id="100367538"/>
<gene>
    <name evidence="11" type="primary">LOC100367538</name>
</gene>
<evidence type="ECO:0000313" key="11">
    <source>
        <dbReference type="RefSeq" id="XP_002738732.1"/>
    </source>
</evidence>
<evidence type="ECO:0000256" key="9">
    <source>
        <dbReference type="ARBA" id="ARBA00023180"/>
    </source>
</evidence>
<protein>
    <submittedName>
        <fullName evidence="11">Galactosylceramide sulfotransferase-like</fullName>
    </submittedName>
</protein>
<sequence length="343" mass="40536">MGLEQPDIKVTERYNVSIPKYKPEHQIVFIKTHKTASTTTSTIILRYGYIRELSVALPLHHKKKISIKKLFTADQVEGYSRGTKEFNLIAFHLRYNHKELDKVVPGARYITILREPAAQFESAFGYFEIAKHFGLEGTSNPLAVFMKSPDQYYSYRSAFFKGKYQLRNGMAFDLGLPHNIHTKPDKVIQWKIARLGKEFDLVMLTDYYDESLLLLKKLLCWKWHDILYIPKGIRSKSHKYALNQSLTESIRKWNSVDVAMYNHFNRTFWRKIAEYGPEFQSDLLEFRNRQAEFYDECISPQLSQRDQRETGLTLKESASKYCELSYYRINQYNSMIHKQKKYL</sequence>
<accession>A0ABM0GW94</accession>
<comment type="subcellular location">
    <subcellularLocation>
        <location evidence="1">Golgi apparatus membrane</location>
        <topology evidence="1">Single-pass type II membrane protein</topology>
    </subcellularLocation>
</comment>
<evidence type="ECO:0000256" key="5">
    <source>
        <dbReference type="ARBA" id="ARBA00022968"/>
    </source>
</evidence>
<keyword evidence="7" id="KW-0333">Golgi apparatus</keyword>
<keyword evidence="3" id="KW-0808">Transferase</keyword>
<evidence type="ECO:0000256" key="1">
    <source>
        <dbReference type="ARBA" id="ARBA00004323"/>
    </source>
</evidence>
<keyword evidence="10" id="KW-1185">Reference proteome</keyword>
<evidence type="ECO:0000256" key="2">
    <source>
        <dbReference type="ARBA" id="ARBA00008124"/>
    </source>
</evidence>
<evidence type="ECO:0000256" key="3">
    <source>
        <dbReference type="ARBA" id="ARBA00022679"/>
    </source>
</evidence>
<evidence type="ECO:0000313" key="10">
    <source>
        <dbReference type="Proteomes" id="UP000694865"/>
    </source>
</evidence>
<dbReference type="Pfam" id="PF06990">
    <property type="entry name" value="Gal-3-0_sulfotr"/>
    <property type="match status" value="1"/>
</dbReference>
<evidence type="ECO:0000256" key="6">
    <source>
        <dbReference type="ARBA" id="ARBA00022989"/>
    </source>
</evidence>
<dbReference type="PANTHER" id="PTHR14647">
    <property type="entry name" value="GALACTOSE-3-O-SULFOTRANSFERASE"/>
    <property type="match status" value="1"/>
</dbReference>
<evidence type="ECO:0000256" key="7">
    <source>
        <dbReference type="ARBA" id="ARBA00023034"/>
    </source>
</evidence>